<organism evidence="1 2">
    <name type="scientific">Populus deltoides</name>
    <name type="common">Eastern poplar</name>
    <name type="synonym">Eastern cottonwood</name>
    <dbReference type="NCBI Taxonomy" id="3696"/>
    <lineage>
        <taxon>Eukaryota</taxon>
        <taxon>Viridiplantae</taxon>
        <taxon>Streptophyta</taxon>
        <taxon>Embryophyta</taxon>
        <taxon>Tracheophyta</taxon>
        <taxon>Spermatophyta</taxon>
        <taxon>Magnoliopsida</taxon>
        <taxon>eudicotyledons</taxon>
        <taxon>Gunneridae</taxon>
        <taxon>Pentapetalae</taxon>
        <taxon>rosids</taxon>
        <taxon>fabids</taxon>
        <taxon>Malpighiales</taxon>
        <taxon>Salicaceae</taxon>
        <taxon>Saliceae</taxon>
        <taxon>Populus</taxon>
    </lineage>
</organism>
<dbReference type="InterPro" id="IPR022251">
    <property type="entry name" value="DUF3774_wound-induced"/>
</dbReference>
<name>A0A8T2ZMB3_POPDE</name>
<protein>
    <submittedName>
        <fullName evidence="1">Uncharacterized protein</fullName>
    </submittedName>
</protein>
<sequence>MATDRWQMGLIYTQLQTLVTLCVREWTKSVCTESAMRSTDFLRRGQLLRRRALGGECEGGETTVIRIPGHRDNSKRVKLSTMIWYCELFTKLIGEPAYAFSLTSWKNTNSLYSYKKEDPLHPFLYLAARNPSRSVLYVQSKIRKQRVMSAAGGAWIVAAAIATVEALKDQLGICRWNYTIRSLEEQAKKSLRSSAQAKTLSCSNSSFTSTMIDQVGNVEMKKSELYADKTMHLGCWGPNTVRF</sequence>
<proteinExistence type="predicted"/>
<dbReference type="PANTHER" id="PTHR33090">
    <property type="entry name" value="DUF3774 DOMAIN PROTEIN-RELATED"/>
    <property type="match status" value="1"/>
</dbReference>
<evidence type="ECO:0000313" key="2">
    <source>
        <dbReference type="Proteomes" id="UP000807159"/>
    </source>
</evidence>
<evidence type="ECO:0000313" key="1">
    <source>
        <dbReference type="EMBL" id="KAH8518516.1"/>
    </source>
</evidence>
<comment type="caution">
    <text evidence="1">The sequence shown here is derived from an EMBL/GenBank/DDBJ whole genome shotgun (WGS) entry which is preliminary data.</text>
</comment>
<gene>
    <name evidence="1" type="ORF">H0E87_000386</name>
</gene>
<dbReference type="Pfam" id="PF12609">
    <property type="entry name" value="DUF3774"/>
    <property type="match status" value="1"/>
</dbReference>
<dbReference type="EMBL" id="JACEGQ020000001">
    <property type="protein sequence ID" value="KAH8518516.1"/>
    <property type="molecule type" value="Genomic_DNA"/>
</dbReference>
<dbReference type="AlphaFoldDB" id="A0A8T2ZMB3"/>
<reference evidence="1" key="1">
    <citation type="journal article" date="2021" name="J. Hered.">
        <title>Genome Assembly of Salicaceae Populus deltoides (Eastern Cottonwood) I-69 Based on Nanopore Sequencing and Hi-C Technologies.</title>
        <authorList>
            <person name="Bai S."/>
            <person name="Wu H."/>
            <person name="Zhang J."/>
            <person name="Pan Z."/>
            <person name="Zhao W."/>
            <person name="Li Z."/>
            <person name="Tong C."/>
        </authorList>
    </citation>
    <scope>NUCLEOTIDE SEQUENCE</scope>
    <source>
        <tissue evidence="1">Leaf</tissue>
    </source>
</reference>
<accession>A0A8T2ZMB3</accession>
<dbReference type="Proteomes" id="UP000807159">
    <property type="component" value="Chromosome 1"/>
</dbReference>
<keyword evidence="2" id="KW-1185">Reference proteome</keyword>